<feature type="compositionally biased region" description="Low complexity" evidence="1">
    <location>
        <begin position="37"/>
        <end position="53"/>
    </location>
</feature>
<evidence type="ECO:0000256" key="1">
    <source>
        <dbReference type="SAM" id="MobiDB-lite"/>
    </source>
</evidence>
<feature type="compositionally biased region" description="Acidic residues" evidence="1">
    <location>
        <begin position="283"/>
        <end position="300"/>
    </location>
</feature>
<sequence length="557" mass="60040">MRPVRNVMPRVLREEEDISVPRLKPKKGPGGKGRAGSGVAAARPAARAMVKVPSEPGIVRAPSAQPVRRKRQVPVDADSDLEGGDSMESPATLTSANHNKYCHFCQHVKVRASSMLACQNPECCRRFCEHCLVTHLNEDVDPMSSCAWSLLDGKPVWHCPICRKKCCCSQSDCKQDHRHCKAYRYRRRRAELATKRMSASSTLGSAEKRIKKAAKEGKGKGSCASGTIMRPALTFGFVRSAERTNSDESIDSPPSFVEGSMSFPCNNRPRREAALKGRYTYGDESEDDDIAVGEPDMDGGEECDDNIDTPAAREPDDEGFECHVMETAAPHQGLIGNSGMSTAENVPGDLWTMEESRSGACGFGEDAGDEDEHSESLADDVLGGIYGHMSHARDSYMHGDYELGGVSTAGAAGDLPVLDGEEGGEAGAGETDEARWIRRTYETVYNPAARQRALQALTSDLNLGGQKTFSLPPPGRYPLDEGELFFLSSSRALGASRDGEKPAGKPGDANSASPSDGSDLSYFLQSHGAQAKFPRADIADQATAGSTKKCTVVYDFQ</sequence>
<dbReference type="EMBL" id="HBEZ01024277">
    <property type="protein sequence ID" value="CAD8635728.1"/>
    <property type="molecule type" value="Transcribed_RNA"/>
</dbReference>
<feature type="region of interest" description="Disordered" evidence="1">
    <location>
        <begin position="495"/>
        <end position="523"/>
    </location>
</feature>
<evidence type="ECO:0000313" key="2">
    <source>
        <dbReference type="EMBL" id="CAD8635728.1"/>
    </source>
</evidence>
<feature type="region of interest" description="Disordered" evidence="1">
    <location>
        <begin position="279"/>
        <end position="300"/>
    </location>
</feature>
<feature type="region of interest" description="Disordered" evidence="1">
    <location>
        <begin position="1"/>
        <end position="90"/>
    </location>
</feature>
<accession>A0A7S0MAD9</accession>
<gene>
    <name evidence="2" type="ORF">CCUR1050_LOCUS13409</name>
</gene>
<reference evidence="2" key="1">
    <citation type="submission" date="2021-01" db="EMBL/GenBank/DDBJ databases">
        <authorList>
            <person name="Corre E."/>
            <person name="Pelletier E."/>
            <person name="Niang G."/>
            <person name="Scheremetjew M."/>
            <person name="Finn R."/>
            <person name="Kale V."/>
            <person name="Holt S."/>
            <person name="Cochrane G."/>
            <person name="Meng A."/>
            <person name="Brown T."/>
            <person name="Cohen L."/>
        </authorList>
    </citation>
    <scope>NUCLEOTIDE SEQUENCE</scope>
    <source>
        <strain evidence="2">CCAP979/52</strain>
    </source>
</reference>
<name>A0A7S0MAD9_9CRYP</name>
<proteinExistence type="predicted"/>
<dbReference type="AlphaFoldDB" id="A0A7S0MAD9"/>
<feature type="region of interest" description="Disordered" evidence="1">
    <location>
        <begin position="241"/>
        <end position="264"/>
    </location>
</feature>
<feature type="compositionally biased region" description="Polar residues" evidence="1">
    <location>
        <begin position="510"/>
        <end position="523"/>
    </location>
</feature>
<organism evidence="2">
    <name type="scientific">Cryptomonas curvata</name>
    <dbReference type="NCBI Taxonomy" id="233186"/>
    <lineage>
        <taxon>Eukaryota</taxon>
        <taxon>Cryptophyceae</taxon>
        <taxon>Cryptomonadales</taxon>
        <taxon>Cryptomonadaceae</taxon>
        <taxon>Cryptomonas</taxon>
    </lineage>
</organism>
<protein>
    <submittedName>
        <fullName evidence="2">Uncharacterized protein</fullName>
    </submittedName>
</protein>